<feature type="transmembrane region" description="Helical" evidence="6">
    <location>
        <begin position="287"/>
        <end position="314"/>
    </location>
</feature>
<organism evidence="8">
    <name type="scientific">Dichomitus squalens</name>
    <dbReference type="NCBI Taxonomy" id="114155"/>
    <lineage>
        <taxon>Eukaryota</taxon>
        <taxon>Fungi</taxon>
        <taxon>Dikarya</taxon>
        <taxon>Basidiomycota</taxon>
        <taxon>Agaricomycotina</taxon>
        <taxon>Agaricomycetes</taxon>
        <taxon>Polyporales</taxon>
        <taxon>Polyporaceae</taxon>
        <taxon>Dichomitus</taxon>
    </lineage>
</organism>
<keyword evidence="3 6" id="KW-0812">Transmembrane</keyword>
<feature type="domain" description="Major facilitator superfamily (MFS) profile" evidence="7">
    <location>
        <begin position="39"/>
        <end position="568"/>
    </location>
</feature>
<dbReference type="OrthoDB" id="419616at2759"/>
<dbReference type="GO" id="GO:0022857">
    <property type="term" value="F:transmembrane transporter activity"/>
    <property type="evidence" value="ECO:0007669"/>
    <property type="project" value="InterPro"/>
</dbReference>
<evidence type="ECO:0000256" key="6">
    <source>
        <dbReference type="SAM" id="Phobius"/>
    </source>
</evidence>
<feature type="transmembrane region" description="Helical" evidence="6">
    <location>
        <begin position="544"/>
        <end position="565"/>
    </location>
</feature>
<proteinExistence type="predicted"/>
<reference evidence="8" key="1">
    <citation type="submission" date="2019-01" db="EMBL/GenBank/DDBJ databases">
        <title>Draft genome sequences of three monokaryotic isolates of the white-rot basidiomycete fungus Dichomitus squalens.</title>
        <authorList>
            <consortium name="DOE Joint Genome Institute"/>
            <person name="Lopez S.C."/>
            <person name="Andreopoulos B."/>
            <person name="Pangilinan J."/>
            <person name="Lipzen A."/>
            <person name="Riley R."/>
            <person name="Ahrendt S."/>
            <person name="Ng V."/>
            <person name="Barry K."/>
            <person name="Daum C."/>
            <person name="Grigoriev I.V."/>
            <person name="Hilden K.S."/>
            <person name="Makela M.R."/>
            <person name="de Vries R.P."/>
        </authorList>
    </citation>
    <scope>NUCLEOTIDE SEQUENCE [LARGE SCALE GENOMIC DNA]</scope>
    <source>
        <strain evidence="8">OM18370.1</strain>
    </source>
</reference>
<keyword evidence="2" id="KW-0813">Transport</keyword>
<evidence type="ECO:0000256" key="4">
    <source>
        <dbReference type="ARBA" id="ARBA00022989"/>
    </source>
</evidence>
<dbReference type="InterPro" id="IPR020846">
    <property type="entry name" value="MFS_dom"/>
</dbReference>
<feature type="transmembrane region" description="Helical" evidence="6">
    <location>
        <begin position="435"/>
        <end position="455"/>
    </location>
</feature>
<dbReference type="EMBL" id="ML143390">
    <property type="protein sequence ID" value="TBU33708.1"/>
    <property type="molecule type" value="Genomic_DNA"/>
</dbReference>
<comment type="subcellular location">
    <subcellularLocation>
        <location evidence="1">Membrane</location>
        <topology evidence="1">Multi-pass membrane protein</topology>
    </subcellularLocation>
</comment>
<dbReference type="Pfam" id="PF07690">
    <property type="entry name" value="MFS_1"/>
    <property type="match status" value="1"/>
</dbReference>
<accession>A0A4Q9N1K3</accession>
<feature type="transmembrane region" description="Helical" evidence="6">
    <location>
        <begin position="138"/>
        <end position="157"/>
    </location>
</feature>
<dbReference type="Proteomes" id="UP000292957">
    <property type="component" value="Unassembled WGS sequence"/>
</dbReference>
<dbReference type="GO" id="GO:0016020">
    <property type="term" value="C:membrane"/>
    <property type="evidence" value="ECO:0007669"/>
    <property type="project" value="UniProtKB-SubCell"/>
</dbReference>
<name>A0A4Q9N1K3_9APHY</name>
<dbReference type="Gene3D" id="1.20.1250.20">
    <property type="entry name" value="MFS general substrate transporter like domains"/>
    <property type="match status" value="1"/>
</dbReference>
<evidence type="ECO:0000256" key="2">
    <source>
        <dbReference type="ARBA" id="ARBA00022448"/>
    </source>
</evidence>
<feature type="transmembrane region" description="Helical" evidence="6">
    <location>
        <begin position="209"/>
        <end position="231"/>
    </location>
</feature>
<evidence type="ECO:0000313" key="8">
    <source>
        <dbReference type="EMBL" id="TBU33708.1"/>
    </source>
</evidence>
<keyword evidence="4 6" id="KW-1133">Transmembrane helix</keyword>
<dbReference type="PANTHER" id="PTHR23504">
    <property type="entry name" value="MAJOR FACILITATOR SUPERFAMILY DOMAIN-CONTAINING PROTEIN 10"/>
    <property type="match status" value="1"/>
</dbReference>
<feature type="transmembrane region" description="Helical" evidence="6">
    <location>
        <begin position="475"/>
        <end position="498"/>
    </location>
</feature>
<dbReference type="PROSITE" id="PS50850">
    <property type="entry name" value="MFS"/>
    <property type="match status" value="1"/>
</dbReference>
<dbReference type="InterPro" id="IPR036259">
    <property type="entry name" value="MFS_trans_sf"/>
</dbReference>
<gene>
    <name evidence="8" type="ORF">BD311DRAFT_861583</name>
</gene>
<keyword evidence="5 6" id="KW-0472">Membrane</keyword>
<dbReference type="PANTHER" id="PTHR23504:SF15">
    <property type="entry name" value="MAJOR FACILITATOR SUPERFAMILY (MFS) PROFILE DOMAIN-CONTAINING PROTEIN"/>
    <property type="match status" value="1"/>
</dbReference>
<dbReference type="InterPro" id="IPR011701">
    <property type="entry name" value="MFS"/>
</dbReference>
<evidence type="ECO:0000256" key="1">
    <source>
        <dbReference type="ARBA" id="ARBA00004141"/>
    </source>
</evidence>
<dbReference type="SUPFAM" id="SSF103473">
    <property type="entry name" value="MFS general substrate transporter"/>
    <property type="match status" value="2"/>
</dbReference>
<feature type="transmembrane region" description="Helical" evidence="6">
    <location>
        <begin position="518"/>
        <end position="538"/>
    </location>
</feature>
<sequence length="572" mass="61637">MTLAGGSVEPPAAQAAQDETAPLLAKQRNKPNPLPKLQLAIIYAIKLTLPITHTQSLPYYNVFIEKLAASQGADTGYYSGLAHTVASVTQLTSMFVWGRISDKYGRVPVILLGTAGMAIFTVFFGLSGSLTSLLLNRFFGGFFFGITGAIHSVVGELSDETNQSIAFPLYDVISALGYVIGPLIGGTFAEPAKQWPDLFTNPFWTQYPYVLPCLISAAISIAASLLSVFALKETLPTKSPNTATVQASRTDEELEPLVVEPTADIIIEVEEIDFEPLGVRQLLSIPVLLAVFTSSAALGFAGSCFNSVFVLMAYSPINQGGLALSVRLRLPDRSFLLLVLIADLTPPHRLRSSLHSLLHLASQRSNSHAPTVVPRTFNTHLPSSSSSFLARSPTFPKQPSQIGRALSGMGAVSILLKLCMPALLRRYGTLNMFDFCMYSWVVAFASLPLASWVAQASAAAVDGLQQFRDASTGEWISVGFVLFLSRLGCLAFSIIMILTKDHTPGTTSLGTTNGLAELFQSLAGAAGPIVVSSLFAVSAKKHLLGRYLWVVFMVLESGFGAWVAYRIRRFRD</sequence>
<evidence type="ECO:0000256" key="3">
    <source>
        <dbReference type="ARBA" id="ARBA00022692"/>
    </source>
</evidence>
<feature type="transmembrane region" description="Helical" evidence="6">
    <location>
        <begin position="107"/>
        <end position="126"/>
    </location>
</feature>
<dbReference type="AlphaFoldDB" id="A0A4Q9N1K3"/>
<evidence type="ECO:0000259" key="7">
    <source>
        <dbReference type="PROSITE" id="PS50850"/>
    </source>
</evidence>
<evidence type="ECO:0000256" key="5">
    <source>
        <dbReference type="ARBA" id="ARBA00023136"/>
    </source>
</evidence>
<protein>
    <submittedName>
        <fullName evidence="8">MFS general substrate transporter</fullName>
    </submittedName>
</protein>
<feature type="transmembrane region" description="Helical" evidence="6">
    <location>
        <begin position="169"/>
        <end position="189"/>
    </location>
</feature>